<name>A0AAD1D6D4_SPHMI</name>
<evidence type="ECO:0000313" key="3">
    <source>
        <dbReference type="Proteomes" id="UP000275727"/>
    </source>
</evidence>
<dbReference type="Proteomes" id="UP000275727">
    <property type="component" value="Chromosome"/>
</dbReference>
<feature type="region of interest" description="Disordered" evidence="1">
    <location>
        <begin position="1"/>
        <end position="22"/>
    </location>
</feature>
<evidence type="ECO:0000256" key="1">
    <source>
        <dbReference type="SAM" id="MobiDB-lite"/>
    </source>
</evidence>
<accession>A0AAD1D6D4</accession>
<dbReference type="KEGG" id="smic:SmB9_23890"/>
<organism evidence="2 3">
    <name type="scientific">Sphingosinicella microcystinivorans</name>
    <dbReference type="NCBI Taxonomy" id="335406"/>
    <lineage>
        <taxon>Bacteria</taxon>
        <taxon>Pseudomonadati</taxon>
        <taxon>Pseudomonadota</taxon>
        <taxon>Alphaproteobacteria</taxon>
        <taxon>Sphingomonadales</taxon>
        <taxon>Sphingosinicellaceae</taxon>
        <taxon>Sphingosinicella</taxon>
    </lineage>
</organism>
<evidence type="ECO:0000313" key="2">
    <source>
        <dbReference type="EMBL" id="BBE34731.1"/>
    </source>
</evidence>
<gene>
    <name evidence="2" type="ORF">SmB9_23890</name>
</gene>
<proteinExistence type="predicted"/>
<protein>
    <submittedName>
        <fullName evidence="2">Uncharacterized protein</fullName>
    </submittedName>
</protein>
<dbReference type="EMBL" id="AP018711">
    <property type="protein sequence ID" value="BBE34731.1"/>
    <property type="molecule type" value="Genomic_DNA"/>
</dbReference>
<sequence>MGDDGLSDARRRPAKHMLGHIKMTRERPPIILIELTGHTAPDELLNIGGITANEARHRRVIFSAGVNERVERSANRGGVQGVPPSGK</sequence>
<reference evidence="2 3" key="1">
    <citation type="submission" date="2018-06" db="EMBL/GenBank/DDBJ databases">
        <title>Complete Genome Sequence of the Microcystin-Degrading Bacterium Sphingosinicella microcystinivorans Strain B-9.</title>
        <authorList>
            <person name="Jin H."/>
            <person name="Nishizawa T."/>
            <person name="Guo Y."/>
            <person name="Nishizawa A."/>
            <person name="Park H."/>
            <person name="Kato H."/>
            <person name="Tsuji K."/>
            <person name="Harada K."/>
        </authorList>
    </citation>
    <scope>NUCLEOTIDE SEQUENCE [LARGE SCALE GENOMIC DNA]</scope>
    <source>
        <strain evidence="2 3">B9</strain>
    </source>
</reference>
<dbReference type="AlphaFoldDB" id="A0AAD1D6D4"/>